<name>A0A4C1TNC0_EUMVA</name>
<reference evidence="1 2" key="1">
    <citation type="journal article" date="2019" name="Commun. Biol.">
        <title>The bagworm genome reveals a unique fibroin gene that provides high tensile strength.</title>
        <authorList>
            <person name="Kono N."/>
            <person name="Nakamura H."/>
            <person name="Ohtoshi R."/>
            <person name="Tomita M."/>
            <person name="Numata K."/>
            <person name="Arakawa K."/>
        </authorList>
    </citation>
    <scope>NUCLEOTIDE SEQUENCE [LARGE SCALE GENOMIC DNA]</scope>
</reference>
<dbReference type="Proteomes" id="UP000299102">
    <property type="component" value="Unassembled WGS sequence"/>
</dbReference>
<protein>
    <submittedName>
        <fullName evidence="1">Uncharacterized protein</fullName>
    </submittedName>
</protein>
<sequence>MDEIINALKRMKVVKAAGYDRVSSEMLREGGDIVIILLYQLFNKCWSSRKIPNNSRKTVIVPFYKGKDLQQICTNYHPISFLSDVMNYMQKSLLKEF</sequence>
<dbReference type="AlphaFoldDB" id="A0A4C1TNC0"/>
<dbReference type="EMBL" id="BGZK01000069">
    <property type="protein sequence ID" value="GBP15097.1"/>
    <property type="molecule type" value="Genomic_DNA"/>
</dbReference>
<organism evidence="1 2">
    <name type="scientific">Eumeta variegata</name>
    <name type="common">Bagworm moth</name>
    <name type="synonym">Eumeta japonica</name>
    <dbReference type="NCBI Taxonomy" id="151549"/>
    <lineage>
        <taxon>Eukaryota</taxon>
        <taxon>Metazoa</taxon>
        <taxon>Ecdysozoa</taxon>
        <taxon>Arthropoda</taxon>
        <taxon>Hexapoda</taxon>
        <taxon>Insecta</taxon>
        <taxon>Pterygota</taxon>
        <taxon>Neoptera</taxon>
        <taxon>Endopterygota</taxon>
        <taxon>Lepidoptera</taxon>
        <taxon>Glossata</taxon>
        <taxon>Ditrysia</taxon>
        <taxon>Tineoidea</taxon>
        <taxon>Psychidae</taxon>
        <taxon>Oiketicinae</taxon>
        <taxon>Eumeta</taxon>
    </lineage>
</organism>
<keyword evidence="2" id="KW-1185">Reference proteome</keyword>
<evidence type="ECO:0000313" key="2">
    <source>
        <dbReference type="Proteomes" id="UP000299102"/>
    </source>
</evidence>
<accession>A0A4C1TNC0</accession>
<proteinExistence type="predicted"/>
<gene>
    <name evidence="1" type="ORF">EVAR_11403_1</name>
</gene>
<dbReference type="STRING" id="151549.A0A4C1TNC0"/>
<dbReference type="OrthoDB" id="6782199at2759"/>
<comment type="caution">
    <text evidence="1">The sequence shown here is derived from an EMBL/GenBank/DDBJ whole genome shotgun (WGS) entry which is preliminary data.</text>
</comment>
<dbReference type="PANTHER" id="PTHR19446">
    <property type="entry name" value="REVERSE TRANSCRIPTASES"/>
    <property type="match status" value="1"/>
</dbReference>
<evidence type="ECO:0000313" key="1">
    <source>
        <dbReference type="EMBL" id="GBP15097.1"/>
    </source>
</evidence>